<proteinExistence type="predicted"/>
<feature type="compositionally biased region" description="Polar residues" evidence="1">
    <location>
        <begin position="1"/>
        <end position="12"/>
    </location>
</feature>
<protein>
    <submittedName>
        <fullName evidence="2">Uncharacterized protein</fullName>
    </submittedName>
</protein>
<sequence>MPHDPTCSTNQPEALRDNRQTTDSQKVPLTRASSSPSEASREVKLPTELNEIKKKEDKGFLNSGLSYVFTDVPPTKFLPANHCPDSQMAVY</sequence>
<organism evidence="2 3">
    <name type="scientific">Channa striata</name>
    <name type="common">Snakehead murrel</name>
    <name type="synonym">Ophicephalus striatus</name>
    <dbReference type="NCBI Taxonomy" id="64152"/>
    <lineage>
        <taxon>Eukaryota</taxon>
        <taxon>Metazoa</taxon>
        <taxon>Chordata</taxon>
        <taxon>Craniata</taxon>
        <taxon>Vertebrata</taxon>
        <taxon>Euteleostomi</taxon>
        <taxon>Actinopterygii</taxon>
        <taxon>Neopterygii</taxon>
        <taxon>Teleostei</taxon>
        <taxon>Neoteleostei</taxon>
        <taxon>Acanthomorphata</taxon>
        <taxon>Anabantaria</taxon>
        <taxon>Anabantiformes</taxon>
        <taxon>Channoidei</taxon>
        <taxon>Channidae</taxon>
        <taxon>Channa</taxon>
    </lineage>
</organism>
<evidence type="ECO:0000256" key="1">
    <source>
        <dbReference type="SAM" id="MobiDB-lite"/>
    </source>
</evidence>
<gene>
    <name evidence="2" type="ORF">Q5P01_016739</name>
</gene>
<evidence type="ECO:0000313" key="3">
    <source>
        <dbReference type="Proteomes" id="UP001187415"/>
    </source>
</evidence>
<dbReference type="AlphaFoldDB" id="A0AA88SC04"/>
<comment type="caution">
    <text evidence="2">The sequence shown here is derived from an EMBL/GenBank/DDBJ whole genome shotgun (WGS) entry which is preliminary data.</text>
</comment>
<evidence type="ECO:0000313" key="2">
    <source>
        <dbReference type="EMBL" id="KAK2832850.1"/>
    </source>
</evidence>
<dbReference type="EMBL" id="JAUPFM010000013">
    <property type="protein sequence ID" value="KAK2832850.1"/>
    <property type="molecule type" value="Genomic_DNA"/>
</dbReference>
<feature type="region of interest" description="Disordered" evidence="1">
    <location>
        <begin position="1"/>
        <end position="44"/>
    </location>
</feature>
<keyword evidence="3" id="KW-1185">Reference proteome</keyword>
<dbReference type="Proteomes" id="UP001187415">
    <property type="component" value="Unassembled WGS sequence"/>
</dbReference>
<reference evidence="2" key="1">
    <citation type="submission" date="2023-07" db="EMBL/GenBank/DDBJ databases">
        <title>Chromosome-level Genome Assembly of Striped Snakehead (Channa striata).</title>
        <authorList>
            <person name="Liu H."/>
        </authorList>
    </citation>
    <scope>NUCLEOTIDE SEQUENCE</scope>
    <source>
        <strain evidence="2">Gz</strain>
        <tissue evidence="2">Muscle</tissue>
    </source>
</reference>
<name>A0AA88SC04_CHASR</name>
<accession>A0AA88SC04</accession>